<dbReference type="SUPFAM" id="SSF50249">
    <property type="entry name" value="Nucleic acid-binding proteins"/>
    <property type="match status" value="1"/>
</dbReference>
<dbReference type="EMBL" id="NWTK01000010">
    <property type="protein sequence ID" value="PKR53237.1"/>
    <property type="molecule type" value="Genomic_DNA"/>
</dbReference>
<reference evidence="7 8" key="1">
    <citation type="submission" date="2017-09" db="EMBL/GenBank/DDBJ databases">
        <title>Biodiversity and function of Thalassospira species in the particle-attached aromatic-hydrocarbon-degrading consortia from the surface seawater of the South China Sea.</title>
        <authorList>
            <person name="Dong C."/>
            <person name="Liu R."/>
            <person name="Shao Z."/>
        </authorList>
    </citation>
    <scope>NUCLEOTIDE SEQUENCE [LARGE SCALE GENOMIC DNA]</scope>
    <source>
        <strain evidence="7 8">CSC1P2</strain>
    </source>
</reference>
<dbReference type="GO" id="GO:0006364">
    <property type="term" value="P:rRNA processing"/>
    <property type="evidence" value="ECO:0007669"/>
    <property type="project" value="TreeGrafter"/>
</dbReference>
<keyword evidence="5" id="KW-0694">RNA-binding</keyword>
<evidence type="ECO:0000256" key="1">
    <source>
        <dbReference type="ARBA" id="ARBA00001946"/>
    </source>
</evidence>
<dbReference type="InterPro" id="IPR004659">
    <property type="entry name" value="RNase_E/G"/>
</dbReference>
<evidence type="ECO:0000313" key="7">
    <source>
        <dbReference type="EMBL" id="PKR53237.1"/>
    </source>
</evidence>
<dbReference type="AlphaFoldDB" id="A0A2N3KRR7"/>
<evidence type="ECO:0000256" key="2">
    <source>
        <dbReference type="ARBA" id="ARBA00022723"/>
    </source>
</evidence>
<dbReference type="Pfam" id="PF10150">
    <property type="entry name" value="RNase_E_G"/>
    <property type="match status" value="1"/>
</dbReference>
<comment type="caution">
    <text evidence="7">The sequence shown here is derived from an EMBL/GenBank/DDBJ whole genome shotgun (WGS) entry which is preliminary data.</text>
</comment>
<dbReference type="OrthoDB" id="9804278at2"/>
<dbReference type="GO" id="GO:0016787">
    <property type="term" value="F:hydrolase activity"/>
    <property type="evidence" value="ECO:0007669"/>
    <property type="project" value="UniProtKB-KW"/>
</dbReference>
<keyword evidence="3" id="KW-0378">Hydrolase</keyword>
<evidence type="ECO:0000256" key="3">
    <source>
        <dbReference type="ARBA" id="ARBA00022801"/>
    </source>
</evidence>
<protein>
    <submittedName>
        <fullName evidence="7">Ribonuclease E</fullName>
    </submittedName>
</protein>
<evidence type="ECO:0000259" key="6">
    <source>
        <dbReference type="Pfam" id="PF10150"/>
    </source>
</evidence>
<dbReference type="GO" id="GO:0046872">
    <property type="term" value="F:metal ion binding"/>
    <property type="evidence" value="ECO:0007669"/>
    <property type="project" value="UniProtKB-KW"/>
</dbReference>
<keyword evidence="4" id="KW-0460">Magnesium</keyword>
<dbReference type="Gene3D" id="2.40.50.140">
    <property type="entry name" value="Nucleic acid-binding proteins"/>
    <property type="match status" value="1"/>
</dbReference>
<sequence length="473" mass="51534">MRAQGGDGERLLLIDAVADERRVALLENDRVSRIWFDRGGPRRFDIHIGRISRVMPEMAAAMVMLDGCDDGLLPLDRVDGPLHEGQWVIVQVSRLGFDDKGPKLTGRIAIEGSGMIFRPSGGIIDIPRKISDPEIRDHLAHTLKGMAQQGESITLRTSAAGWDDDALRGEFSRLAGIWQKALAAQKNASRPIRVFQALSDVDQVIERHVLAGEACIVDGMSEYIRLRGLVRAHGAPDDALKPHKGDSLLFEAEGVEAALDEAQATRVVLPGGGWISIEVTTALCAIDVNAGGAQAGQNAVRRNQDVNLAAAAEIVHQIKLRNIGGLVVIDPIRMPGRAVRDSFEAAIKQGFAAEIGGAVQVGGFTRLGLYEFSRQRSGADLASLIFDDAKGDSPENMRRWGREAAGNAVLRGIATEMRQRPMGAKRVRLHPDILELCGNRENFRRILGEIFGRAPQCVADMALARHEYVIERD</sequence>
<name>A0A2N3KRR7_9PROT</name>
<gene>
    <name evidence="7" type="ORF">COO20_16370</name>
</gene>
<dbReference type="GO" id="GO:0003723">
    <property type="term" value="F:RNA binding"/>
    <property type="evidence" value="ECO:0007669"/>
    <property type="project" value="UniProtKB-KW"/>
</dbReference>
<feature type="domain" description="RNA-binding protein AU-1/Ribonuclease E/G" evidence="6">
    <location>
        <begin position="110"/>
        <end position="376"/>
    </location>
</feature>
<dbReference type="Proteomes" id="UP000233597">
    <property type="component" value="Unassembled WGS sequence"/>
</dbReference>
<organism evidence="7 8">
    <name type="scientific">Thalassospira marina</name>
    <dbReference type="NCBI Taxonomy" id="2048283"/>
    <lineage>
        <taxon>Bacteria</taxon>
        <taxon>Pseudomonadati</taxon>
        <taxon>Pseudomonadota</taxon>
        <taxon>Alphaproteobacteria</taxon>
        <taxon>Rhodospirillales</taxon>
        <taxon>Thalassospiraceae</taxon>
        <taxon>Thalassospira</taxon>
    </lineage>
</organism>
<dbReference type="InterPro" id="IPR019307">
    <property type="entry name" value="RNA-bd_AU-1/RNase_E/G"/>
</dbReference>
<proteinExistence type="predicted"/>
<accession>A0A2N3KRR7</accession>
<dbReference type="PANTHER" id="PTHR30001:SF0">
    <property type="entry name" value="RIBONUCLEASE G"/>
    <property type="match status" value="1"/>
</dbReference>
<keyword evidence="2" id="KW-0479">Metal-binding</keyword>
<dbReference type="InterPro" id="IPR012340">
    <property type="entry name" value="NA-bd_OB-fold"/>
</dbReference>
<evidence type="ECO:0000256" key="4">
    <source>
        <dbReference type="ARBA" id="ARBA00022842"/>
    </source>
</evidence>
<dbReference type="GO" id="GO:0005737">
    <property type="term" value="C:cytoplasm"/>
    <property type="evidence" value="ECO:0007669"/>
    <property type="project" value="TreeGrafter"/>
</dbReference>
<dbReference type="PANTHER" id="PTHR30001">
    <property type="entry name" value="RIBONUCLEASE"/>
    <property type="match status" value="1"/>
</dbReference>
<dbReference type="RefSeq" id="WP_101268453.1">
    <property type="nucleotide sequence ID" value="NZ_NWTK01000010.1"/>
</dbReference>
<dbReference type="GO" id="GO:0004540">
    <property type="term" value="F:RNA nuclease activity"/>
    <property type="evidence" value="ECO:0007669"/>
    <property type="project" value="InterPro"/>
</dbReference>
<evidence type="ECO:0000256" key="5">
    <source>
        <dbReference type="ARBA" id="ARBA00022884"/>
    </source>
</evidence>
<evidence type="ECO:0000313" key="8">
    <source>
        <dbReference type="Proteomes" id="UP000233597"/>
    </source>
</evidence>
<comment type="cofactor">
    <cofactor evidence="1">
        <name>Mg(2+)</name>
        <dbReference type="ChEBI" id="CHEBI:18420"/>
    </cofactor>
</comment>